<evidence type="ECO:0000259" key="2">
    <source>
        <dbReference type="PROSITE" id="PS50112"/>
    </source>
</evidence>
<dbReference type="PROSITE" id="PS50113">
    <property type="entry name" value="PAC"/>
    <property type="match status" value="1"/>
</dbReference>
<dbReference type="Pfam" id="PF13426">
    <property type="entry name" value="PAS_9"/>
    <property type="match status" value="1"/>
</dbReference>
<dbReference type="SUPFAM" id="SSF55785">
    <property type="entry name" value="PYP-like sensor domain (PAS domain)"/>
    <property type="match status" value="1"/>
</dbReference>
<dbReference type="InterPro" id="IPR000014">
    <property type="entry name" value="PAS"/>
</dbReference>
<organism evidence="4">
    <name type="scientific">marine sediment metagenome</name>
    <dbReference type="NCBI Taxonomy" id="412755"/>
    <lineage>
        <taxon>unclassified sequences</taxon>
        <taxon>metagenomes</taxon>
        <taxon>ecological metagenomes</taxon>
    </lineage>
</organism>
<dbReference type="InterPro" id="IPR035965">
    <property type="entry name" value="PAS-like_dom_sf"/>
</dbReference>
<evidence type="ECO:0008006" key="5">
    <source>
        <dbReference type="Google" id="ProtNLM"/>
    </source>
</evidence>
<proteinExistence type="predicted"/>
<accession>X0UG60</accession>
<dbReference type="AlphaFoldDB" id="X0UG60"/>
<dbReference type="PANTHER" id="PTHR44757:SF2">
    <property type="entry name" value="BIOFILM ARCHITECTURE MAINTENANCE PROTEIN MBAA"/>
    <property type="match status" value="1"/>
</dbReference>
<dbReference type="InterPro" id="IPR052155">
    <property type="entry name" value="Biofilm_reg_signaling"/>
</dbReference>
<feature type="domain" description="PAC" evidence="3">
    <location>
        <begin position="110"/>
        <end position="160"/>
    </location>
</feature>
<dbReference type="InterPro" id="IPR001610">
    <property type="entry name" value="PAC"/>
</dbReference>
<evidence type="ECO:0000313" key="4">
    <source>
        <dbReference type="EMBL" id="GAF98311.1"/>
    </source>
</evidence>
<comment type="caution">
    <text evidence="4">The sequence shown here is derived from an EMBL/GenBank/DDBJ whole genome shotgun (WGS) entry which is preliminary data.</text>
</comment>
<keyword evidence="1" id="KW-0175">Coiled coil</keyword>
<dbReference type="EMBL" id="BARS01017497">
    <property type="protein sequence ID" value="GAF98311.1"/>
    <property type="molecule type" value="Genomic_DNA"/>
</dbReference>
<dbReference type="SMART" id="SM00086">
    <property type="entry name" value="PAC"/>
    <property type="match status" value="1"/>
</dbReference>
<feature type="coiled-coil region" evidence="1">
    <location>
        <begin position="144"/>
        <end position="173"/>
    </location>
</feature>
<dbReference type="InterPro" id="IPR000700">
    <property type="entry name" value="PAS-assoc_C"/>
</dbReference>
<dbReference type="PANTHER" id="PTHR44757">
    <property type="entry name" value="DIGUANYLATE CYCLASE DGCP"/>
    <property type="match status" value="1"/>
</dbReference>
<dbReference type="Gene3D" id="3.30.450.20">
    <property type="entry name" value="PAS domain"/>
    <property type="match status" value="1"/>
</dbReference>
<dbReference type="SMART" id="SM00091">
    <property type="entry name" value="PAS"/>
    <property type="match status" value="1"/>
</dbReference>
<gene>
    <name evidence="4" type="ORF">S01H1_28614</name>
</gene>
<protein>
    <recommendedName>
        <fullName evidence="5">PAS domain-containing protein</fullName>
    </recommendedName>
</protein>
<sequence length="229" mass="26059">MKDKDKSKGELIQELQILRKEREKSAVLEKGLKDSEERLKILFDYAPDAYYINDLKGNLIDGNKAAERIIGYQKEELVGKNFFQLGLLSSKDIPKAKKTIEKNKKGLSTGPEEYVLQRKDKSEIPVEISNYPVKVKGEPLVLGIARDITERKRAEKKRKLLQKKEREQHLKAETLAKVALILTSRLSLSAVLEEVLRQVKLLVPYSACNIVLIQKGGLSNIHSVGYEKY</sequence>
<evidence type="ECO:0000259" key="3">
    <source>
        <dbReference type="PROSITE" id="PS50113"/>
    </source>
</evidence>
<feature type="non-terminal residue" evidence="4">
    <location>
        <position position="229"/>
    </location>
</feature>
<dbReference type="CDD" id="cd00130">
    <property type="entry name" value="PAS"/>
    <property type="match status" value="1"/>
</dbReference>
<dbReference type="PROSITE" id="PS50112">
    <property type="entry name" value="PAS"/>
    <property type="match status" value="1"/>
</dbReference>
<evidence type="ECO:0000256" key="1">
    <source>
        <dbReference type="SAM" id="Coils"/>
    </source>
</evidence>
<name>X0UG60_9ZZZZ</name>
<feature type="domain" description="PAS" evidence="2">
    <location>
        <begin position="35"/>
        <end position="107"/>
    </location>
</feature>
<dbReference type="NCBIfam" id="TIGR00229">
    <property type="entry name" value="sensory_box"/>
    <property type="match status" value="1"/>
</dbReference>
<reference evidence="4" key="1">
    <citation type="journal article" date="2014" name="Front. Microbiol.">
        <title>High frequency of phylogenetically diverse reductive dehalogenase-homologous genes in deep subseafloor sedimentary metagenomes.</title>
        <authorList>
            <person name="Kawai M."/>
            <person name="Futagami T."/>
            <person name="Toyoda A."/>
            <person name="Takaki Y."/>
            <person name="Nishi S."/>
            <person name="Hori S."/>
            <person name="Arai W."/>
            <person name="Tsubouchi T."/>
            <person name="Morono Y."/>
            <person name="Uchiyama I."/>
            <person name="Ito T."/>
            <person name="Fujiyama A."/>
            <person name="Inagaki F."/>
            <person name="Takami H."/>
        </authorList>
    </citation>
    <scope>NUCLEOTIDE SEQUENCE</scope>
    <source>
        <strain evidence="4">Expedition CK06-06</strain>
    </source>
</reference>